<dbReference type="InterPro" id="IPR018247">
    <property type="entry name" value="EF_Hand_1_Ca_BS"/>
</dbReference>
<dbReference type="GO" id="GO:0070588">
    <property type="term" value="P:calcium ion transmembrane transport"/>
    <property type="evidence" value="ECO:0000318"/>
    <property type="project" value="GO_Central"/>
</dbReference>
<dbReference type="RefSeq" id="XP_018805294.2">
    <property type="nucleotide sequence ID" value="XM_018949749.2"/>
</dbReference>
<dbReference type="InterPro" id="IPR004713">
    <property type="entry name" value="CaH_exchang"/>
</dbReference>
<dbReference type="AlphaFoldDB" id="A0A2I4DDS3"/>
<keyword evidence="2" id="KW-0813">Transport</keyword>
<dbReference type="GO" id="GO:0005509">
    <property type="term" value="F:calcium ion binding"/>
    <property type="evidence" value="ECO:0007669"/>
    <property type="project" value="InterPro"/>
</dbReference>
<dbReference type="PANTHER" id="PTHR31503">
    <property type="entry name" value="VACUOLAR CALCIUM ION TRANSPORTER"/>
    <property type="match status" value="1"/>
</dbReference>
<evidence type="ECO:0000256" key="2">
    <source>
        <dbReference type="ARBA" id="ARBA00022448"/>
    </source>
</evidence>
<accession>A0A2I4DDS3</accession>
<proteinExistence type="predicted"/>
<dbReference type="GO" id="GO:0006874">
    <property type="term" value="P:intracellular calcium ion homeostasis"/>
    <property type="evidence" value="ECO:0000318"/>
    <property type="project" value="GO_Central"/>
</dbReference>
<dbReference type="InterPro" id="IPR002048">
    <property type="entry name" value="EF_hand_dom"/>
</dbReference>
<keyword evidence="6" id="KW-1133">Transmembrane helix</keyword>
<dbReference type="PROSITE" id="PS50222">
    <property type="entry name" value="EF_HAND_2"/>
    <property type="match status" value="1"/>
</dbReference>
<dbReference type="SMART" id="SM00054">
    <property type="entry name" value="EFh"/>
    <property type="match status" value="2"/>
</dbReference>
<keyword evidence="3" id="KW-0050">Antiport</keyword>
<evidence type="ECO:0000256" key="1">
    <source>
        <dbReference type="ARBA" id="ARBA00004127"/>
    </source>
</evidence>
<evidence type="ECO:0000313" key="9">
    <source>
        <dbReference type="Proteomes" id="UP000235220"/>
    </source>
</evidence>
<dbReference type="InterPro" id="IPR011992">
    <property type="entry name" value="EF-hand-dom_pair"/>
</dbReference>
<evidence type="ECO:0000313" key="10">
    <source>
        <dbReference type="RefSeq" id="XP_018805294.2"/>
    </source>
</evidence>
<dbReference type="PROSITE" id="PS00018">
    <property type="entry name" value="EF_HAND_1"/>
    <property type="match status" value="2"/>
</dbReference>
<dbReference type="Gene3D" id="1.10.238.10">
    <property type="entry name" value="EF-hand"/>
    <property type="match status" value="1"/>
</dbReference>
<organism evidence="9 10">
    <name type="scientific">Juglans regia</name>
    <name type="common">English walnut</name>
    <dbReference type="NCBI Taxonomy" id="51240"/>
    <lineage>
        <taxon>Eukaryota</taxon>
        <taxon>Viridiplantae</taxon>
        <taxon>Streptophyta</taxon>
        <taxon>Embryophyta</taxon>
        <taxon>Tracheophyta</taxon>
        <taxon>Spermatophyta</taxon>
        <taxon>Magnoliopsida</taxon>
        <taxon>eudicotyledons</taxon>
        <taxon>Gunneridae</taxon>
        <taxon>Pentapetalae</taxon>
        <taxon>rosids</taxon>
        <taxon>fabids</taxon>
        <taxon>Fagales</taxon>
        <taxon>Juglandaceae</taxon>
        <taxon>Juglans</taxon>
    </lineage>
</organism>
<dbReference type="GO" id="GO:0016020">
    <property type="term" value="C:membrane"/>
    <property type="evidence" value="ECO:0007669"/>
    <property type="project" value="InterPro"/>
</dbReference>
<dbReference type="Gramene" id="Jr04_16170_p1">
    <property type="protein sequence ID" value="cds.Jr04_16170_p1"/>
    <property type="gene ID" value="Jr04_16170"/>
</dbReference>
<keyword evidence="5" id="KW-0106">Calcium</keyword>
<keyword evidence="9" id="KW-1185">Reference proteome</keyword>
<evidence type="ECO:0000256" key="3">
    <source>
        <dbReference type="ARBA" id="ARBA00022449"/>
    </source>
</evidence>
<dbReference type="Proteomes" id="UP000235220">
    <property type="component" value="Chromosome 4"/>
</dbReference>
<evidence type="ECO:0000256" key="8">
    <source>
        <dbReference type="ARBA" id="ARBA00023136"/>
    </source>
</evidence>
<dbReference type="GeneID" id="108979150"/>
<dbReference type="CDD" id="cd00051">
    <property type="entry name" value="EFh"/>
    <property type="match status" value="1"/>
</dbReference>
<keyword evidence="4" id="KW-0812">Transmembrane</keyword>
<dbReference type="KEGG" id="jre:108979150"/>
<reference evidence="10" key="1">
    <citation type="submission" date="2025-08" db="UniProtKB">
        <authorList>
            <consortium name="RefSeq"/>
        </authorList>
    </citation>
    <scope>IDENTIFICATION</scope>
    <source>
        <tissue evidence="10">Leaves</tissue>
    </source>
</reference>
<evidence type="ECO:0000256" key="4">
    <source>
        <dbReference type="ARBA" id="ARBA00022692"/>
    </source>
</evidence>
<sequence>MSRGSLIILLGLLIISHSGNSHSFREKSKLVSDGIDKTSQNSAVLEMDVTATTVTCEPIYGFLPCATSGWGQLFMIIIYELLVSLAGKCVSSGSELFFQLFGTGIFGASLFHILGTIPQVGLVLAIGVTGSTSTIETMATMGMSLLAGSTIMLLTLIWASVFSFGSYDLSQPSANSLDEENEENEKPFSLTGYGVSTDVETDYTARIMMVSLIPFLILQLAKILNSTSGARIVVLVSLIVTIVFLVVYCTYQVFQPWIQNRRYAYLTCTYVQKNLLPSLLTAGGRPNSTALRQLFQKIDKNRDNYISVTELRALILGIQIEVGRSNEDEFEAKVMQEFDISGDDRINETEFVKGISKWLVRSRQPADEQDYDRPRFFNRSSMQSGSEQQSLLTQNQEITTTIQNTWLNYVKAALLLLVGTAMSVLLGQPLMQTLEEFSSNVNIPSFMVTYVVVPLALNIRQALSTITSAREKTEKAISLTFSEIYNGVFMNNMMGLVTFLALVYIRDLSWDVSAEVLVVLLICIAMGLLTSFRTKFPFWTSILAYLLYPLSLLIIYVLTEVAGWS</sequence>
<dbReference type="Pfam" id="PF13499">
    <property type="entry name" value="EF-hand_7"/>
    <property type="match status" value="1"/>
</dbReference>
<evidence type="ECO:0000256" key="7">
    <source>
        <dbReference type="ARBA" id="ARBA00023065"/>
    </source>
</evidence>
<dbReference type="GO" id="GO:0015369">
    <property type="term" value="F:calcium:proton antiporter activity"/>
    <property type="evidence" value="ECO:0000318"/>
    <property type="project" value="GO_Central"/>
</dbReference>
<dbReference type="InterPro" id="IPR004837">
    <property type="entry name" value="NaCa_Exmemb"/>
</dbReference>
<name>A0A2I4DDS3_JUGRE</name>
<dbReference type="GO" id="GO:0012505">
    <property type="term" value="C:endomembrane system"/>
    <property type="evidence" value="ECO:0007669"/>
    <property type="project" value="UniProtKB-SubCell"/>
</dbReference>
<dbReference type="SUPFAM" id="SSF47473">
    <property type="entry name" value="EF-hand"/>
    <property type="match status" value="1"/>
</dbReference>
<evidence type="ECO:0000256" key="6">
    <source>
        <dbReference type="ARBA" id="ARBA00022989"/>
    </source>
</evidence>
<keyword evidence="7" id="KW-0406">Ion transport</keyword>
<comment type="subcellular location">
    <subcellularLocation>
        <location evidence="1">Endomembrane system</location>
        <topology evidence="1">Multi-pass membrane protein</topology>
    </subcellularLocation>
</comment>
<dbReference type="PANTHER" id="PTHR31503:SF80">
    <property type="entry name" value="EF-HAND DOMAIN-CONTAINING PROTEIN"/>
    <property type="match status" value="1"/>
</dbReference>
<dbReference type="OrthoDB" id="26525at2759"/>
<dbReference type="Pfam" id="PF01699">
    <property type="entry name" value="Na_Ca_ex"/>
    <property type="match status" value="1"/>
</dbReference>
<evidence type="ECO:0000256" key="5">
    <source>
        <dbReference type="ARBA" id="ARBA00022837"/>
    </source>
</evidence>
<protein>
    <submittedName>
        <fullName evidence="10">Sodium/calcium exchanger NCL2-like</fullName>
    </submittedName>
</protein>
<gene>
    <name evidence="10" type="primary">LOC108979150</name>
</gene>
<keyword evidence="8" id="KW-0472">Membrane</keyword>